<comment type="caution">
    <text evidence="1">The sequence shown here is derived from an EMBL/GenBank/DDBJ whole genome shotgun (WGS) entry which is preliminary data.</text>
</comment>
<name>A0A0F9CLL8_9ZZZZ</name>
<protein>
    <submittedName>
        <fullName evidence="1">Uncharacterized protein</fullName>
    </submittedName>
</protein>
<accession>A0A0F9CLL8</accession>
<sequence>MAGRTRYDMCKDMLKAHRGKTLSIHELRSLVIKNIASMDDKVDQYLRLMNSTNLIKEIMNVDTGVGKFEVLG</sequence>
<proteinExistence type="predicted"/>
<gene>
    <name evidence="1" type="ORF">LCGC14_2307500</name>
</gene>
<dbReference type="EMBL" id="LAZR01032676">
    <property type="protein sequence ID" value="KKL50233.1"/>
    <property type="molecule type" value="Genomic_DNA"/>
</dbReference>
<organism evidence="1">
    <name type="scientific">marine sediment metagenome</name>
    <dbReference type="NCBI Taxonomy" id="412755"/>
    <lineage>
        <taxon>unclassified sequences</taxon>
        <taxon>metagenomes</taxon>
        <taxon>ecological metagenomes</taxon>
    </lineage>
</organism>
<dbReference type="AlphaFoldDB" id="A0A0F9CLL8"/>
<evidence type="ECO:0000313" key="1">
    <source>
        <dbReference type="EMBL" id="KKL50233.1"/>
    </source>
</evidence>
<reference evidence="1" key="1">
    <citation type="journal article" date="2015" name="Nature">
        <title>Complex archaea that bridge the gap between prokaryotes and eukaryotes.</title>
        <authorList>
            <person name="Spang A."/>
            <person name="Saw J.H."/>
            <person name="Jorgensen S.L."/>
            <person name="Zaremba-Niedzwiedzka K."/>
            <person name="Martijn J."/>
            <person name="Lind A.E."/>
            <person name="van Eijk R."/>
            <person name="Schleper C."/>
            <person name="Guy L."/>
            <person name="Ettema T.J."/>
        </authorList>
    </citation>
    <scope>NUCLEOTIDE SEQUENCE</scope>
</reference>